<reference evidence="3" key="1">
    <citation type="journal article" date="2013" name="Nat. Genet.">
        <title>The Capsella rubella genome and the genomic consequences of rapid mating system evolution.</title>
        <authorList>
            <person name="Slotte T."/>
            <person name="Hazzouri K.M."/>
            <person name="Agren J.A."/>
            <person name="Koenig D."/>
            <person name="Maumus F."/>
            <person name="Guo Y.L."/>
            <person name="Steige K."/>
            <person name="Platts A.E."/>
            <person name="Escobar J.S."/>
            <person name="Newman L.K."/>
            <person name="Wang W."/>
            <person name="Mandakova T."/>
            <person name="Vello E."/>
            <person name="Smith L.M."/>
            <person name="Henz S.R."/>
            <person name="Steffen J."/>
            <person name="Takuno S."/>
            <person name="Brandvain Y."/>
            <person name="Coop G."/>
            <person name="Andolfatto P."/>
            <person name="Hu T.T."/>
            <person name="Blanchette M."/>
            <person name="Clark R.M."/>
            <person name="Quesneville H."/>
            <person name="Nordborg M."/>
            <person name="Gaut B.S."/>
            <person name="Lysak M.A."/>
            <person name="Jenkins J."/>
            <person name="Grimwood J."/>
            <person name="Chapman J."/>
            <person name="Prochnik S."/>
            <person name="Shu S."/>
            <person name="Rokhsar D."/>
            <person name="Schmutz J."/>
            <person name="Weigel D."/>
            <person name="Wright S.I."/>
        </authorList>
    </citation>
    <scope>NUCLEOTIDE SEQUENCE [LARGE SCALE GENOMIC DNA]</scope>
    <source>
        <strain evidence="3">cv. Monte Gargano</strain>
    </source>
</reference>
<dbReference type="PANTHER" id="PTHR33566">
    <property type="entry name" value="EN/SPM-LIKE TRANSPOSON-RELATED"/>
    <property type="match status" value="1"/>
</dbReference>
<gene>
    <name evidence="2" type="ORF">CARUB_v10000030mg</name>
</gene>
<sequence>MSSRRTVKRSLILDDDEDEDIFYSFKVLLPNGTSVKLTLTNPDPEMAMQNFVNLVKKEYDNARKDCVLLSKRTRVDWNSGGKFYLESNGEKMKGIVRFAAFKPNLCHIIRLDDGSGVASSMYENLWDLTPDTDLLKELPENYSFETALADLIDNSLQAVWPSREGARKLISVDISGDRITVFDTGRGMDSSEENSIDKWGKIGASLHRSQKTGAIGGKPPYLKPYFGMFGYGGPYASMFLGRRTLVSSKTKESKKVFTLQFKKEALIDNRSISGKNWKTDGGMRDPLEEEIELSPHGSFTKVEIFESEFDISKIYQLQCRLKDIYFPYIQCDELSKTGRTETPVEFQVNGEDLAEITGGEVAITNLHSMGQVFSFQIRFTLSGGKRKGTTEVANARLKFVYFPIVQGKESIEKILESLEEEGCKVPESFQTFGRVSIRRLGRLLPEVRWDSIPFMVRGAKASTLQKICRRVKCFVDLDAGFSPTPSKTDLASQNPFSVALRNFGNKSTEKEKDDDVSIEIYKEKKIVSYAQLDDNFKNWVLKMHDTHDEEAALGEDEAVLIVGSLDKKALGILRDAVRVHKVVTRKGMSWKRGQNIKILKGAYAGVHNNNVYATIDYFLIEGFEDEAGGDTRILCRPIDHPESKGCKLSIIDGISKLEIGSSLSLPITIIDSGKCLPVDANEWNRKLEKQQEKAPSNIDLLDERDCRELSIDGELPVDDSVRAGQAPPKQIVAVVRPACFTSSTPSKKLDQKHIVKMDEEMVMVVKFLDTNMKSSEKNVKPVYSQRLFPTSRKGISGLYIFSLGSKLPNLFTKAGTYKFSFSIGNSIKCSKTVVVRPSSKVARWELDDNLESLPCNVQVGSSLPPFCITCFDEYKNQILFTSVPSLEIELEANPRFLLKIDKIEAKLINSGSILKIENMLVETEELDQIRPNYEATLQIRAMGKPFSVSVACKVNPGPLERVSVNNPKALENLLPGSTVEDFILEMFDGYNNHVAEGTDVLIHIVGYRIEDWMGVNRKVDGCGCIDLSGLLRVTEGYGKSVSLSVLYGNDVIFSKESQIEERELRLVTELPNCCAAGSNLVNLIFQVTDLEGCLDTSINHDEKSGCFHTLSIEFDSSSEGSAVRYAFVHGSCKVPSLSLPENEGVFPFRVVHSRYPELHMSLKIQLTSSPTFERDEIGYSTPYSKTTTLPESGIKNTWATQSSQFGVLAIRSSSLAPSSQTGLINMAEYVESLKEELNIYKERQVEIDGRLKCLQAEYEHAEYELSTLQASLEPLGASFPECLSTKASMMKQIEEKYDDTAASVFCCLCRKAPPPQSFTLSNKGIFGVVALLGSVASTSLSRVLSEYLGKDTMLSLVCKSSKFGPKSDEYCKLQSEAASLERPITNRFLVISIDATRPWRNGLVRNDPQKRLAMDNPYLQNGDPIPGFKGYAVNMINLASEMLTVQSNSGHGLRETLFYGLFGELQVYETAEDLEAALPHINGEDAVSLDGVIVRENCFIYPGCCAPEVHFPISVTEKQEKALVQMEITRDRKRKAENMMTEEHCSLSKLMKKVQKTTEKYQHLTAMTDS</sequence>
<feature type="coiled-coil region" evidence="1">
    <location>
        <begin position="1223"/>
        <end position="1271"/>
    </location>
</feature>
<dbReference type="InterPro" id="IPR036890">
    <property type="entry name" value="HATPase_C_sf"/>
</dbReference>
<protein>
    <submittedName>
        <fullName evidence="2">Uncharacterized protein</fullName>
    </submittedName>
</protein>
<organism evidence="2 3">
    <name type="scientific">Capsella rubella</name>
    <dbReference type="NCBI Taxonomy" id="81985"/>
    <lineage>
        <taxon>Eukaryota</taxon>
        <taxon>Viridiplantae</taxon>
        <taxon>Streptophyta</taxon>
        <taxon>Embryophyta</taxon>
        <taxon>Tracheophyta</taxon>
        <taxon>Spermatophyta</taxon>
        <taxon>Magnoliopsida</taxon>
        <taxon>eudicotyledons</taxon>
        <taxon>Gunneridae</taxon>
        <taxon>Pentapetalae</taxon>
        <taxon>rosids</taxon>
        <taxon>malvids</taxon>
        <taxon>Brassicales</taxon>
        <taxon>Brassicaceae</taxon>
        <taxon>Camelineae</taxon>
        <taxon>Capsella</taxon>
    </lineage>
</organism>
<dbReference type="Gene3D" id="3.30.565.10">
    <property type="entry name" value="Histidine kinase-like ATPase, C-terminal domain"/>
    <property type="match status" value="1"/>
</dbReference>
<dbReference type="SUPFAM" id="SSF55874">
    <property type="entry name" value="ATPase domain of HSP90 chaperone/DNA topoisomerase II/histidine kinase"/>
    <property type="match status" value="1"/>
</dbReference>
<accession>R0FB31</accession>
<dbReference type="Pfam" id="PF13589">
    <property type="entry name" value="HATPase_c_3"/>
    <property type="match status" value="1"/>
</dbReference>
<evidence type="ECO:0000256" key="1">
    <source>
        <dbReference type="SAM" id="Coils"/>
    </source>
</evidence>
<keyword evidence="1" id="KW-0175">Coiled coil</keyword>
<dbReference type="EMBL" id="KB870810">
    <property type="protein sequence ID" value="EOA19247.1"/>
    <property type="molecule type" value="Genomic_DNA"/>
</dbReference>
<dbReference type="PANTHER" id="PTHR33566:SF1">
    <property type="entry name" value="EN_SPM-LIKE TRANSPOSON-RELATED"/>
    <property type="match status" value="1"/>
</dbReference>
<keyword evidence="3" id="KW-1185">Reference proteome</keyword>
<dbReference type="STRING" id="81985.R0FB31"/>
<evidence type="ECO:0000313" key="3">
    <source>
        <dbReference type="Proteomes" id="UP000029121"/>
    </source>
</evidence>
<dbReference type="Proteomes" id="UP000029121">
    <property type="component" value="Unassembled WGS sequence"/>
</dbReference>
<proteinExistence type="predicted"/>
<name>R0FB31_9BRAS</name>
<dbReference type="OrthoDB" id="10036779at2759"/>
<dbReference type="eggNOG" id="ENOG502QQS5">
    <property type="taxonomic scope" value="Eukaryota"/>
</dbReference>
<evidence type="ECO:0000313" key="2">
    <source>
        <dbReference type="EMBL" id="EOA19247.1"/>
    </source>
</evidence>
<dbReference type="KEGG" id="crb:17882032"/>